<feature type="domain" description="CBM6" evidence="3">
    <location>
        <begin position="1060"/>
        <end position="1185"/>
    </location>
</feature>
<dbReference type="SMART" id="SM00710">
    <property type="entry name" value="PbH1"/>
    <property type="match status" value="8"/>
</dbReference>
<name>A0A934J4H0_9BACL</name>
<dbReference type="SUPFAM" id="SSF49785">
    <property type="entry name" value="Galactose-binding domain-like"/>
    <property type="match status" value="1"/>
</dbReference>
<dbReference type="InterPro" id="IPR008979">
    <property type="entry name" value="Galactose-bd-like_sf"/>
</dbReference>
<dbReference type="InterPro" id="IPR001119">
    <property type="entry name" value="SLH_dom"/>
</dbReference>
<dbReference type="Gene3D" id="2.60.120.260">
    <property type="entry name" value="Galactose-binding domain-like"/>
    <property type="match status" value="2"/>
</dbReference>
<evidence type="ECO:0000313" key="6">
    <source>
        <dbReference type="Proteomes" id="UP000640274"/>
    </source>
</evidence>
<dbReference type="PANTHER" id="PTHR43308:SF5">
    <property type="entry name" value="S-LAYER PROTEIN _ PEPTIDOGLYCAN ENDO-BETA-N-ACETYLGLUCOSAMINIDASE"/>
    <property type="match status" value="1"/>
</dbReference>
<dbReference type="InterPro" id="IPR033801">
    <property type="entry name" value="CBM6-CBM35-CBM36-like_1"/>
</dbReference>
<dbReference type="Gene3D" id="2.80.10.50">
    <property type="match status" value="7"/>
</dbReference>
<evidence type="ECO:0000313" key="5">
    <source>
        <dbReference type="EMBL" id="MBJ6361368.1"/>
    </source>
</evidence>
<dbReference type="InterPro" id="IPR011050">
    <property type="entry name" value="Pectin_lyase_fold/virulence"/>
</dbReference>
<dbReference type="Pfam" id="PF16990">
    <property type="entry name" value="CBM_35"/>
    <property type="match status" value="1"/>
</dbReference>
<reference evidence="5" key="1">
    <citation type="submission" date="2020-12" db="EMBL/GenBank/DDBJ databases">
        <authorList>
            <person name="Huq M.A."/>
        </authorList>
    </citation>
    <scope>NUCLEOTIDE SEQUENCE</scope>
    <source>
        <strain evidence="5">MAHUQ-46</strain>
    </source>
</reference>
<gene>
    <name evidence="5" type="ORF">JFN88_08625</name>
</gene>
<dbReference type="Gene3D" id="2.160.20.10">
    <property type="entry name" value="Single-stranded right-handed beta-helix, Pectin lyase-like"/>
    <property type="match status" value="1"/>
</dbReference>
<dbReference type="CDD" id="cd23432">
    <property type="entry name" value="beta-trefoil_Ricin_EndoBetaGal-like"/>
    <property type="match status" value="7"/>
</dbReference>
<organism evidence="5 6">
    <name type="scientific">Paenibacillus roseus</name>
    <dbReference type="NCBI Taxonomy" id="2798579"/>
    <lineage>
        <taxon>Bacteria</taxon>
        <taxon>Bacillati</taxon>
        <taxon>Bacillota</taxon>
        <taxon>Bacilli</taxon>
        <taxon>Bacillales</taxon>
        <taxon>Paenibacillaceae</taxon>
        <taxon>Paenibacillus</taxon>
    </lineage>
</organism>
<dbReference type="PROSITE" id="PS51175">
    <property type="entry name" value="CBM6"/>
    <property type="match status" value="1"/>
</dbReference>
<dbReference type="SUPFAM" id="SSF50370">
    <property type="entry name" value="Ricin B-like lectins"/>
    <property type="match status" value="3"/>
</dbReference>
<evidence type="ECO:0000259" key="4">
    <source>
        <dbReference type="PROSITE" id="PS51272"/>
    </source>
</evidence>
<feature type="domain" description="SLH" evidence="4">
    <location>
        <begin position="2175"/>
        <end position="2236"/>
    </location>
</feature>
<dbReference type="PANTHER" id="PTHR43308">
    <property type="entry name" value="OUTER MEMBRANE PROTEIN ALPHA-RELATED"/>
    <property type="match status" value="1"/>
</dbReference>
<dbReference type="Pfam" id="PF22815">
    <property type="entry name" value="CatAgl_D1"/>
    <property type="match status" value="1"/>
</dbReference>
<keyword evidence="6" id="KW-1185">Reference proteome</keyword>
<evidence type="ECO:0000256" key="2">
    <source>
        <dbReference type="SAM" id="SignalP"/>
    </source>
</evidence>
<dbReference type="EMBL" id="JAELUP010000025">
    <property type="protein sequence ID" value="MBJ6361368.1"/>
    <property type="molecule type" value="Genomic_DNA"/>
</dbReference>
<feature type="domain" description="SLH" evidence="4">
    <location>
        <begin position="2043"/>
        <end position="2103"/>
    </location>
</feature>
<comment type="caution">
    <text evidence="5">The sequence shown here is derived from an EMBL/GenBank/DDBJ whole genome shotgun (WGS) entry which is preliminary data.</text>
</comment>
<sequence length="2236" mass="246012">MKRARSVLAFMLALLLALTAAPVYANEALLQGEGELQQEAAQELAVAPGLESGYVRIQNKWKRNYLYEDESGVVRYGFPAYDDKSAQWLIEDYQGNKRIRNRATGHYITIADVQKRRDPLTSREITTSTLADQWTIHESNRAGFVVIKSATVPENANLVIHQEDQLGFAEVSNDINITFESPQWAFEPVEAAAPVRLANKFRAGQYLYEGEGGAVDYGETPALNRNSHWILEPGTTPGTYRLKNRATGNYVTQVEFWEPITAKPLDHTSKSEWTINPTESGDFITIQNVDVYQSESKVYVLNTQYDDIHARSNDWSVPERDNAQWRVEVAPDVQPYRIANFTPEKVSNAYLHEAGGVVNYGSLTTDPGQKAFYQWVTENFNGKQRLRNLATGHYITREGAGPVTDPLRVAQLEVSTAADQWTIINSKLYDDYKTIQSQAGQGEYLHIQNSTGAAQAGAIPPGEDAAQWLFEDPVLSGDGSPQYFRIQNEWKAFVLYEDEAGQLKYGNVAEDDHKGQWLIERFKGRKRIQNRATGHYINLERVSEGKISVSDVDDEWKSAIWVIEDIDGAKLIHSVLDANEVPEQQKYVNLENLTKYPEYGVINPKWGSTHWRFVLVTDTVLSNVRLKNKANGNYLYEVTETGDELGKLKYEALPETDQRSVWYLERTGDGPTSVRLKNLVTGHYVAMEHVGLDVEQDAPPQQIIAQGDICPCWGSAKWLMEPGVEEGLTILKSGWASHLLYADEEGFTKVSKLVAESDSAQFIVEPVVLPSEPLPNAPIRIKNKATGEFLYENNGGIVLYGSVAENNGYSHWLIEDRDGVQRLKNRASGRYITMNHDYDYLEVKDADIANAASQWAVERTPGGAEYFIRSLNGKYNDELIHVENRVGYPERGLYPVSLGTVQWVFELAPEQFEKPAMGEEKTYDTATPSFNANNYVRIKGKKSTDYLYESDGKVQLGKVSENRESSQWLLQDYNGRRLLRNKASGNLIAWSEEGLVTVSGDARGEDAAQWTIEDRAGYQQLFHAAGQNGTLLLDRGQVKYGVPDQIEQSLWQLVPVASNQRYEAEKAFYSGTVALDTLHDDYSGEGYVGSFTATGDKITFTVHAQSARSYNTELRYWSEADAGKTLSLYVNGLKVKQQSFDPAEGEPGWADAGIAIRLRKGINTITLQKDAADTGDIWLDGLLVKNSVGLDYRGATVPYITYEAEHGKTNGELIGPSRKYREIASEASGRQAVKLAQVGQYVEFELAKPANSLVLRYVIPDSEDGSGRNETLALYVNGVFKRNLSLSSKHAWAYGSYPWSKDPKQGNAHRFFAETHALIGDIKAGSKIRLQKNSDNKADYYVIDLADLEQVDGPLAKPEGFLSVTDFGAVANDGQDDTEAFDRAVAAAKEQGKGVWFPRGEFVLNQDNIILDNITIRGAGMWYTKLIGAKFIGKGANIGVYDLLIDGDLNVRDDEALTHAFYGGFGPGSVIQNVWVEHSKTGLWLSRVRGGEEMTDGLHMVGLRLRNLMADGINFSVGTKNSLMEQSVVRYPGDDGIAIWSAEGVASVNNTARFNTVALPWLADNFVIFGGIGNKLQDNIGTDTITNGAGIAVSTRFNPVEFGGTTIVERNTLQRTGSADMAYSINLGAIWIFAGEKSINSPVILRDNVALDSTYAGLTIHGLGFNLNHVSLQNIVLDGMGTNGIDVTSNVAGNLLADNIIVRGEKIATINNNNDRLTFTERNEGFANRPKPFLVELEDGSRGPFLLAPDEQQALRVLGPSGEDVTDDASFTVDEEDIVALDEDNQLIALNVGATELIVQYGDDSRVFTVEVKEPVTFISDPEEEEEEENEGGGAVYYPSGNVSDTSSESSQNSKLKEQAAGNTKRIVFGPNELGADGQLTFSAEELLAAAKASPESILVIEQGTATYEFPLALVPELLKQTKLTTDSKLVWSFTVKTADQQTRDTIRTKAEASGIRLAGLPVEFGITVSDGSQTVAITSFGHHYVKRIITADGELDVHTAAAFIFDPVKGSFRYAPALFQAKDGKTVAAILSTGNSIYVLASNPKSFPDIESHWAKANIERLTSRQIVSGVSESIFAPAQTVTRAEFAAMLTRALGLQNDSQKIASDFKDVPAPAWYADSVAAAAKAGLLKGYADGTFRPNATITREQMAVMAANAITFARNAGADVPQAISKAPIFKDESDVHTWAVESVRQAAAAGILEGNSKGQFLPLDRASRAEAATIIVRLLQYAQLLNK</sequence>
<feature type="compositionally biased region" description="Acidic residues" evidence="1">
    <location>
        <begin position="1821"/>
        <end position="1831"/>
    </location>
</feature>
<dbReference type="Pfam" id="PF22816">
    <property type="entry name" value="CatAgl_D2"/>
    <property type="match status" value="1"/>
</dbReference>
<feature type="region of interest" description="Disordered" evidence="1">
    <location>
        <begin position="1821"/>
        <end position="1862"/>
    </location>
</feature>
<dbReference type="InterPro" id="IPR035992">
    <property type="entry name" value="Ricin_B-like_lectins"/>
</dbReference>
<dbReference type="RefSeq" id="WP_199018920.1">
    <property type="nucleotide sequence ID" value="NZ_JAELUP010000025.1"/>
</dbReference>
<feature type="domain" description="SLH" evidence="4">
    <location>
        <begin position="2105"/>
        <end position="2168"/>
    </location>
</feature>
<keyword evidence="2" id="KW-0732">Signal</keyword>
<dbReference type="InterPro" id="IPR005084">
    <property type="entry name" value="CBM6"/>
</dbReference>
<feature type="compositionally biased region" description="Polar residues" evidence="1">
    <location>
        <begin position="1841"/>
        <end position="1854"/>
    </location>
</feature>
<dbReference type="CDD" id="cd04083">
    <property type="entry name" value="CBM35_Lmo2446-like"/>
    <property type="match status" value="1"/>
</dbReference>
<dbReference type="Proteomes" id="UP000640274">
    <property type="component" value="Unassembled WGS sequence"/>
</dbReference>
<feature type="chain" id="PRO_5037090390" evidence="2">
    <location>
        <begin position="26"/>
        <end position="2236"/>
    </location>
</feature>
<dbReference type="InterPro" id="IPR006626">
    <property type="entry name" value="PbH1"/>
</dbReference>
<dbReference type="Pfam" id="PF00395">
    <property type="entry name" value="SLH"/>
    <property type="match status" value="3"/>
</dbReference>
<dbReference type="PROSITE" id="PS51272">
    <property type="entry name" value="SLH"/>
    <property type="match status" value="3"/>
</dbReference>
<accession>A0A934J4H0</accession>
<evidence type="ECO:0000256" key="1">
    <source>
        <dbReference type="SAM" id="MobiDB-lite"/>
    </source>
</evidence>
<evidence type="ECO:0000259" key="3">
    <source>
        <dbReference type="PROSITE" id="PS51175"/>
    </source>
</evidence>
<dbReference type="InterPro" id="IPR012334">
    <property type="entry name" value="Pectin_lyas_fold"/>
</dbReference>
<proteinExistence type="predicted"/>
<dbReference type="CDD" id="cd14490">
    <property type="entry name" value="CBM6-CBM35-CBM36_like_1"/>
    <property type="match status" value="1"/>
</dbReference>
<dbReference type="SUPFAM" id="SSF51126">
    <property type="entry name" value="Pectin lyase-like"/>
    <property type="match status" value="1"/>
</dbReference>
<dbReference type="InterPro" id="IPR051465">
    <property type="entry name" value="Cell_Envelope_Struct_Comp"/>
</dbReference>
<feature type="signal peptide" evidence="2">
    <location>
        <begin position="1"/>
        <end position="25"/>
    </location>
</feature>
<dbReference type="GO" id="GO:0030246">
    <property type="term" value="F:carbohydrate binding"/>
    <property type="evidence" value="ECO:0007669"/>
    <property type="project" value="InterPro"/>
</dbReference>
<dbReference type="InterPro" id="IPR055149">
    <property type="entry name" value="Agl_cat_D2"/>
</dbReference>
<protein>
    <submittedName>
        <fullName evidence="5">S-layer homology domain-containing protein</fullName>
    </submittedName>
</protein>